<dbReference type="PANTHER" id="PTHR11661:SF1">
    <property type="entry name" value="LARGE RIBOSOMAL SUBUNIT PROTEIN UL11M"/>
    <property type="match status" value="1"/>
</dbReference>
<protein>
    <submittedName>
        <fullName evidence="4">Mitochondrial ribosomal protein L11</fullName>
    </submittedName>
</protein>
<dbReference type="SUPFAM" id="SSF54747">
    <property type="entry name" value="Ribosomal L11/L12e N-terminal domain"/>
    <property type="match status" value="1"/>
</dbReference>
<dbReference type="PANTHER" id="PTHR11661">
    <property type="entry name" value="60S RIBOSOMAL PROTEIN L12"/>
    <property type="match status" value="1"/>
</dbReference>
<proteinExistence type="inferred from homology"/>
<keyword evidence="2 4" id="KW-0689">Ribosomal protein</keyword>
<dbReference type="GO" id="GO:1990904">
    <property type="term" value="C:ribonucleoprotein complex"/>
    <property type="evidence" value="ECO:0007669"/>
    <property type="project" value="UniProtKB-KW"/>
</dbReference>
<comment type="similarity">
    <text evidence="1">Belongs to the universal ribosomal protein uL11 family.</text>
</comment>
<dbReference type="Gene3D" id="3.30.1550.10">
    <property type="entry name" value="Ribosomal protein L11/L12, N-terminal domain"/>
    <property type="match status" value="1"/>
</dbReference>
<comment type="caution">
    <text evidence="4">The sequence shown here is derived from an EMBL/GenBank/DDBJ whole genome shotgun (WGS) entry which is preliminary data.</text>
</comment>
<dbReference type="InterPro" id="IPR036796">
    <property type="entry name" value="Ribosomal_uL11_N_sf"/>
</dbReference>
<dbReference type="Proteomes" id="UP001604336">
    <property type="component" value="Unassembled WGS sequence"/>
</dbReference>
<keyword evidence="3" id="KW-0687">Ribonucleoprotein</keyword>
<keyword evidence="5" id="KW-1185">Reference proteome</keyword>
<dbReference type="AlphaFoldDB" id="A0ABD1VYU7"/>
<evidence type="ECO:0000313" key="5">
    <source>
        <dbReference type="Proteomes" id="UP001604336"/>
    </source>
</evidence>
<sequence>MSTLKEILTRQQLVATIGLTISAGGAKLVPLVESGFGSIPTESDSLLQRCQREDQKYKPDTPMVVTITLFKDNTFEFIVKSPSVTWYLRKAEGVENREQPAGSHDSVHYHPQARVRNCQYQAE</sequence>
<evidence type="ECO:0000256" key="3">
    <source>
        <dbReference type="ARBA" id="ARBA00023274"/>
    </source>
</evidence>
<dbReference type="InterPro" id="IPR000911">
    <property type="entry name" value="Ribosomal_uL11"/>
</dbReference>
<evidence type="ECO:0000256" key="2">
    <source>
        <dbReference type="ARBA" id="ARBA00022980"/>
    </source>
</evidence>
<name>A0ABD1VYU7_9LAMI</name>
<dbReference type="GO" id="GO:0005840">
    <property type="term" value="C:ribosome"/>
    <property type="evidence" value="ECO:0007669"/>
    <property type="project" value="UniProtKB-KW"/>
</dbReference>
<reference evidence="5" key="1">
    <citation type="submission" date="2024-07" db="EMBL/GenBank/DDBJ databases">
        <title>Two chromosome-level genome assemblies of Korean endemic species Abeliophyllum distichum and Forsythia ovata (Oleaceae).</title>
        <authorList>
            <person name="Jang H."/>
        </authorList>
    </citation>
    <scope>NUCLEOTIDE SEQUENCE [LARGE SCALE GENOMIC DNA]</scope>
</reference>
<accession>A0ABD1VYU7</accession>
<dbReference type="EMBL" id="JBFOLK010000001">
    <property type="protein sequence ID" value="KAL2542574.1"/>
    <property type="molecule type" value="Genomic_DNA"/>
</dbReference>
<organism evidence="4 5">
    <name type="scientific">Abeliophyllum distichum</name>
    <dbReference type="NCBI Taxonomy" id="126358"/>
    <lineage>
        <taxon>Eukaryota</taxon>
        <taxon>Viridiplantae</taxon>
        <taxon>Streptophyta</taxon>
        <taxon>Embryophyta</taxon>
        <taxon>Tracheophyta</taxon>
        <taxon>Spermatophyta</taxon>
        <taxon>Magnoliopsida</taxon>
        <taxon>eudicotyledons</taxon>
        <taxon>Gunneridae</taxon>
        <taxon>Pentapetalae</taxon>
        <taxon>asterids</taxon>
        <taxon>lamiids</taxon>
        <taxon>Lamiales</taxon>
        <taxon>Oleaceae</taxon>
        <taxon>Forsythieae</taxon>
        <taxon>Abeliophyllum</taxon>
    </lineage>
</organism>
<evidence type="ECO:0000256" key="1">
    <source>
        <dbReference type="ARBA" id="ARBA00010537"/>
    </source>
</evidence>
<gene>
    <name evidence="4" type="ORF">Adt_03552</name>
</gene>
<evidence type="ECO:0000313" key="4">
    <source>
        <dbReference type="EMBL" id="KAL2542574.1"/>
    </source>
</evidence>